<keyword evidence="4 9" id="KW-0456">Lyase</keyword>
<dbReference type="InterPro" id="IPR039793">
    <property type="entry name" value="UROS/Hem4"/>
</dbReference>
<evidence type="ECO:0000256" key="8">
    <source>
        <dbReference type="ARBA" id="ARBA00048617"/>
    </source>
</evidence>
<comment type="similarity">
    <text evidence="2 9">Belongs to the uroporphyrinogen-III synthase family.</text>
</comment>
<comment type="catalytic activity">
    <reaction evidence="8 9">
        <text>hydroxymethylbilane = uroporphyrinogen III + H2O</text>
        <dbReference type="Rhea" id="RHEA:18965"/>
        <dbReference type="ChEBI" id="CHEBI:15377"/>
        <dbReference type="ChEBI" id="CHEBI:57308"/>
        <dbReference type="ChEBI" id="CHEBI:57845"/>
        <dbReference type="EC" id="4.2.1.75"/>
    </reaction>
</comment>
<name>A0A2S6NI67_RHOGL</name>
<dbReference type="InterPro" id="IPR036108">
    <property type="entry name" value="4pyrrol_syn_uPrphyn_synt_sf"/>
</dbReference>
<dbReference type="CDD" id="cd06578">
    <property type="entry name" value="HemD"/>
    <property type="match status" value="1"/>
</dbReference>
<dbReference type="PANTHER" id="PTHR38042">
    <property type="entry name" value="UROPORPHYRINOGEN-III SYNTHASE, CHLOROPLASTIC"/>
    <property type="match status" value="1"/>
</dbReference>
<dbReference type="GO" id="GO:0006780">
    <property type="term" value="P:uroporphyrinogen III biosynthetic process"/>
    <property type="evidence" value="ECO:0007669"/>
    <property type="project" value="UniProtKB-UniRule"/>
</dbReference>
<evidence type="ECO:0000313" key="11">
    <source>
        <dbReference type="EMBL" id="PPQ34312.1"/>
    </source>
</evidence>
<evidence type="ECO:0000256" key="2">
    <source>
        <dbReference type="ARBA" id="ARBA00008133"/>
    </source>
</evidence>
<dbReference type="GO" id="GO:0004852">
    <property type="term" value="F:uroporphyrinogen-III synthase activity"/>
    <property type="evidence" value="ECO:0007669"/>
    <property type="project" value="UniProtKB-UniRule"/>
</dbReference>
<dbReference type="Gene3D" id="3.40.50.10090">
    <property type="match status" value="2"/>
</dbReference>
<evidence type="ECO:0000256" key="4">
    <source>
        <dbReference type="ARBA" id="ARBA00023239"/>
    </source>
</evidence>
<comment type="function">
    <text evidence="6 9">Catalyzes cyclization of the linear tetrapyrrole, hydroxymethylbilane, to the macrocyclic uroporphyrinogen III.</text>
</comment>
<organism evidence="11 12">
    <name type="scientific">Rhodopila globiformis</name>
    <name type="common">Rhodopseudomonas globiformis</name>
    <dbReference type="NCBI Taxonomy" id="1071"/>
    <lineage>
        <taxon>Bacteria</taxon>
        <taxon>Pseudomonadati</taxon>
        <taxon>Pseudomonadota</taxon>
        <taxon>Alphaproteobacteria</taxon>
        <taxon>Acetobacterales</taxon>
        <taxon>Acetobacteraceae</taxon>
        <taxon>Rhodopila</taxon>
    </lineage>
</organism>
<proteinExistence type="inferred from homology"/>
<feature type="domain" description="Tetrapyrrole biosynthesis uroporphyrinogen III synthase" evidence="10">
    <location>
        <begin position="90"/>
        <end position="303"/>
    </location>
</feature>
<protein>
    <recommendedName>
        <fullName evidence="7 9">Uroporphyrinogen-III synthase</fullName>
        <ecNumber evidence="3 9">4.2.1.75</ecNumber>
    </recommendedName>
</protein>
<dbReference type="Proteomes" id="UP000239724">
    <property type="component" value="Unassembled WGS sequence"/>
</dbReference>
<dbReference type="SUPFAM" id="SSF69618">
    <property type="entry name" value="HemD-like"/>
    <property type="match status" value="1"/>
</dbReference>
<accession>A0A2S6NI67</accession>
<reference evidence="11 12" key="1">
    <citation type="journal article" date="2018" name="Arch. Microbiol.">
        <title>New insights into the metabolic potential of the phototrophic purple bacterium Rhodopila globiformis DSM 161(T) from its draft genome sequence and evidence for a vanadium-dependent nitrogenase.</title>
        <authorList>
            <person name="Imhoff J.F."/>
            <person name="Rahn T."/>
            <person name="Kunzel S."/>
            <person name="Neulinger S.C."/>
        </authorList>
    </citation>
    <scope>NUCLEOTIDE SEQUENCE [LARGE SCALE GENOMIC DNA]</scope>
    <source>
        <strain evidence="11 12">DSM 161</strain>
    </source>
</reference>
<dbReference type="PANTHER" id="PTHR38042:SF1">
    <property type="entry name" value="UROPORPHYRINOGEN-III SYNTHASE, CHLOROPLASTIC"/>
    <property type="match status" value="1"/>
</dbReference>
<comment type="pathway">
    <text evidence="1 9">Porphyrin-containing compound metabolism; protoporphyrin-IX biosynthesis; coproporphyrinogen-III from 5-aminolevulinate: step 3/4.</text>
</comment>
<dbReference type="AlphaFoldDB" id="A0A2S6NI67"/>
<evidence type="ECO:0000256" key="3">
    <source>
        <dbReference type="ARBA" id="ARBA00013109"/>
    </source>
</evidence>
<evidence type="ECO:0000256" key="6">
    <source>
        <dbReference type="ARBA" id="ARBA00037589"/>
    </source>
</evidence>
<dbReference type="EC" id="4.2.1.75" evidence="3 9"/>
<dbReference type="GO" id="GO:0006782">
    <property type="term" value="P:protoporphyrinogen IX biosynthetic process"/>
    <property type="evidence" value="ECO:0007669"/>
    <property type="project" value="UniProtKB-UniRule"/>
</dbReference>
<keyword evidence="5 9" id="KW-0627">Porphyrin biosynthesis</keyword>
<evidence type="ECO:0000256" key="9">
    <source>
        <dbReference type="RuleBase" id="RU366031"/>
    </source>
</evidence>
<evidence type="ECO:0000256" key="7">
    <source>
        <dbReference type="ARBA" id="ARBA00040167"/>
    </source>
</evidence>
<comment type="caution">
    <text evidence="11">The sequence shown here is derived from an EMBL/GenBank/DDBJ whole genome shotgun (WGS) entry which is preliminary data.</text>
</comment>
<dbReference type="InterPro" id="IPR003754">
    <property type="entry name" value="4pyrrol_synth_uPrphyn_synth"/>
</dbReference>
<evidence type="ECO:0000256" key="1">
    <source>
        <dbReference type="ARBA" id="ARBA00004772"/>
    </source>
</evidence>
<gene>
    <name evidence="11" type="ORF">CCS01_11090</name>
</gene>
<evidence type="ECO:0000256" key="5">
    <source>
        <dbReference type="ARBA" id="ARBA00023244"/>
    </source>
</evidence>
<keyword evidence="12" id="KW-1185">Reference proteome</keyword>
<dbReference type="Pfam" id="PF02602">
    <property type="entry name" value="HEM4"/>
    <property type="match status" value="1"/>
</dbReference>
<evidence type="ECO:0000313" key="12">
    <source>
        <dbReference type="Proteomes" id="UP000239724"/>
    </source>
</evidence>
<evidence type="ECO:0000259" key="10">
    <source>
        <dbReference type="Pfam" id="PF02602"/>
    </source>
</evidence>
<dbReference type="EMBL" id="NHRY01000114">
    <property type="protein sequence ID" value="PPQ34312.1"/>
    <property type="molecule type" value="Genomic_DNA"/>
</dbReference>
<sequence>MTAAAVSSQEASIPRTGPIVSFESPERRRACLGPYGAATATCLLHPRRNAWHKGNDASVKTAMLPVGGSLTRAAPAKRILITRPEPGASQTADRLVAMGFLPVVAPVLAITSTGSDFRLPDRLAATLVTSRNAVPACPPSCHDRPVFAVGSATAACAAEAGFSRVIDADGDAAALATLVAASLSPGDGSLFFPTARDQGFPLVKALRQHGFRVIRRVAYEATPVPVLPREAVSDLQHRQLTAALFFSTETARHFVRLVLEAGLGEAVNNVEAVSISERAAMPLRKLPWRQICVASKPNQEAILALLNE</sequence>